<organism evidence="1 2">
    <name type="scientific">Methylobacterium currus</name>
    <dbReference type="NCBI Taxonomy" id="2051553"/>
    <lineage>
        <taxon>Bacteria</taxon>
        <taxon>Pseudomonadati</taxon>
        <taxon>Pseudomonadota</taxon>
        <taxon>Alphaproteobacteria</taxon>
        <taxon>Hyphomicrobiales</taxon>
        <taxon>Methylobacteriaceae</taxon>
        <taxon>Methylobacterium</taxon>
    </lineage>
</organism>
<dbReference type="KEGG" id="mee:DA075_31200"/>
<sequence>MSALLAAPNSFQSTIGPACNNAYTQAVQNGDAGTSAIDFRNWALTNGACSPVAVSGASALAAAMLDPVFAAQMNVTAYKPVGKKPVDFSQDYSKLKQLLKNAPNRSFSVAESSWNTDVSQSWTKSANSGFFGLWGGSSSTSEVSEKFASSGVNLDATFEHVLSFAPTPGDWYTSSALGLAFHNQSGAPWDQSKPINWTNTFGPQGNMQRFMSSLVVVSGMSIVVTSSAVYTSDEQNQITSNSQNGLWPFYTSGGSGGSSSNVSFDNSGHMVVKTTSKPGVPVVIGAKVLSASQYLGAEAQAAKTLTKLFFAA</sequence>
<evidence type="ECO:0000313" key="1">
    <source>
        <dbReference type="EMBL" id="AWB25368.1"/>
    </source>
</evidence>
<accession>A0A2R4WV02</accession>
<protein>
    <submittedName>
        <fullName evidence="1">Uncharacterized protein</fullName>
    </submittedName>
</protein>
<gene>
    <name evidence="1" type="ORF">DA075_31200</name>
</gene>
<dbReference type="AlphaFoldDB" id="A0A2R4WV02"/>
<keyword evidence="2" id="KW-1185">Reference proteome</keyword>
<proteinExistence type="predicted"/>
<reference evidence="1 2" key="1">
    <citation type="submission" date="2018-04" db="EMBL/GenBank/DDBJ databases">
        <title>Methylobacterium sp. PR1016A genome.</title>
        <authorList>
            <person name="Park W."/>
        </authorList>
    </citation>
    <scope>NUCLEOTIDE SEQUENCE [LARGE SCALE GENOMIC DNA]</scope>
    <source>
        <strain evidence="1 2">PR1016A</strain>
    </source>
</reference>
<dbReference type="Proteomes" id="UP000244755">
    <property type="component" value="Chromosome 2"/>
</dbReference>
<dbReference type="EMBL" id="CP028844">
    <property type="protein sequence ID" value="AWB25368.1"/>
    <property type="molecule type" value="Genomic_DNA"/>
</dbReference>
<name>A0A2R4WV02_9HYPH</name>
<evidence type="ECO:0000313" key="2">
    <source>
        <dbReference type="Proteomes" id="UP000244755"/>
    </source>
</evidence>